<dbReference type="Proteomes" id="UP001164539">
    <property type="component" value="Chromosome 11"/>
</dbReference>
<sequence length="578" mass="65794">MNPLFSSGLELANLMVSSGLLQLSWAKISELYREMNQNEEIRFRVYREQQPNCVIIAFVISPSRTAQLLQEPELISASSLPLFNFLCTRSNSSCSIYKSAVTLFASVCDQLSSLKTQLGNSIPIIITGHSLGGSVASLLTLWLLESINRPGTKRPLCVTFGAPLLGDKGLLQAVSQHLTWNSCFLHVAANQDLVPRLFISPHNLYAMEIDSRTGAYKPFGTFLLCSESGCSCLEDPEVVSEVLVAMGSNISGNQNLNEPWHIVDYGEIANRLMSVVLCKGICQLGELIQSPLRAGIVLQLQAIGVNRRELNSDINVRRIAKMEKWEKTCVLKRKTVFDPSKKLNEVKIYMAYLEWYKKDSKSGNIGYYDSYKNKGLSKKDMEVVKFKKYLTNYWEKMVDEAEKMPQKEEASFRKRWLYAGTNYRRMVEPLDIAEYYKDKGRTGYKTHGRSRHYIQLEKWLEEKGKPASSAVEAKKQKVSASLTEDSCFWVHVEEALIQCKLMRNGEGGELARRNVIKFEEYVMEQIKNYALSPEIFLGGSSFMQWWKEYEEIIEACYNSELTGFMKNCLYNQYACGTF</sequence>
<organism evidence="1 2">
    <name type="scientific">Melia azedarach</name>
    <name type="common">Chinaberry tree</name>
    <dbReference type="NCBI Taxonomy" id="155640"/>
    <lineage>
        <taxon>Eukaryota</taxon>
        <taxon>Viridiplantae</taxon>
        <taxon>Streptophyta</taxon>
        <taxon>Embryophyta</taxon>
        <taxon>Tracheophyta</taxon>
        <taxon>Spermatophyta</taxon>
        <taxon>Magnoliopsida</taxon>
        <taxon>eudicotyledons</taxon>
        <taxon>Gunneridae</taxon>
        <taxon>Pentapetalae</taxon>
        <taxon>rosids</taxon>
        <taxon>malvids</taxon>
        <taxon>Sapindales</taxon>
        <taxon>Meliaceae</taxon>
        <taxon>Melia</taxon>
    </lineage>
</organism>
<proteinExistence type="predicted"/>
<name>A0ACC1X860_MELAZ</name>
<comment type="caution">
    <text evidence="1">The sequence shown here is derived from an EMBL/GenBank/DDBJ whole genome shotgun (WGS) entry which is preliminary data.</text>
</comment>
<accession>A0ACC1X860</accession>
<reference evidence="1 2" key="1">
    <citation type="journal article" date="2023" name="Science">
        <title>Complex scaffold remodeling in plant triterpene biosynthesis.</title>
        <authorList>
            <person name="De La Pena R."/>
            <person name="Hodgson H."/>
            <person name="Liu J.C."/>
            <person name="Stephenson M.J."/>
            <person name="Martin A.C."/>
            <person name="Owen C."/>
            <person name="Harkess A."/>
            <person name="Leebens-Mack J."/>
            <person name="Jimenez L.E."/>
            <person name="Osbourn A."/>
            <person name="Sattely E.S."/>
        </authorList>
    </citation>
    <scope>NUCLEOTIDE SEQUENCE [LARGE SCALE GENOMIC DNA]</scope>
    <source>
        <strain evidence="2">cv. JPN11</strain>
        <tissue evidence="1">Leaf</tissue>
    </source>
</reference>
<protein>
    <submittedName>
        <fullName evidence="1">Senescence-associated carboxylesterase-like protein</fullName>
    </submittedName>
</protein>
<dbReference type="EMBL" id="CM051404">
    <property type="protein sequence ID" value="KAJ4707566.1"/>
    <property type="molecule type" value="Genomic_DNA"/>
</dbReference>
<evidence type="ECO:0000313" key="1">
    <source>
        <dbReference type="EMBL" id="KAJ4707566.1"/>
    </source>
</evidence>
<gene>
    <name evidence="1" type="ORF">OWV82_021071</name>
</gene>
<keyword evidence="2" id="KW-1185">Reference proteome</keyword>
<evidence type="ECO:0000313" key="2">
    <source>
        <dbReference type="Proteomes" id="UP001164539"/>
    </source>
</evidence>